<evidence type="ECO:0000256" key="5">
    <source>
        <dbReference type="ARBA" id="ARBA00023136"/>
    </source>
</evidence>
<keyword evidence="5 6" id="KW-0472">Membrane</keyword>
<dbReference type="Pfam" id="PF01810">
    <property type="entry name" value="LysE"/>
    <property type="match status" value="1"/>
</dbReference>
<feature type="transmembrane region" description="Helical" evidence="6">
    <location>
        <begin position="6"/>
        <end position="28"/>
    </location>
</feature>
<evidence type="ECO:0000256" key="2">
    <source>
        <dbReference type="ARBA" id="ARBA00022475"/>
    </source>
</evidence>
<reference evidence="7 8" key="1">
    <citation type="submission" date="2013-11" db="EMBL/GenBank/DDBJ databases">
        <title>Complete genome sequence of Rhizobium gallicum bv. gallicum R602.</title>
        <authorList>
            <person name="Bustos P."/>
            <person name="Santamaria R.I."/>
            <person name="Lozano L."/>
            <person name="Acosta J.L."/>
            <person name="Ormeno-Orrillo E."/>
            <person name="Rogel M.A."/>
            <person name="Romero D."/>
            <person name="Cevallos M.A."/>
            <person name="Martinez-Romero E."/>
            <person name="Gonzalez V."/>
        </authorList>
    </citation>
    <scope>NUCLEOTIDE SEQUENCE [LARGE SCALE GENOMIC DNA]</scope>
    <source>
        <strain evidence="7 8">R602</strain>
        <plasmid evidence="7 8">pRgalR602c</plasmid>
    </source>
</reference>
<dbReference type="Proteomes" id="UP000031368">
    <property type="component" value="Plasmid pRgalR602c"/>
</dbReference>
<feature type="transmembrane region" description="Helical" evidence="6">
    <location>
        <begin position="149"/>
        <end position="172"/>
    </location>
</feature>
<gene>
    <name evidence="7" type="ORF">RGR602_PC02061</name>
</gene>
<keyword evidence="3 6" id="KW-0812">Transmembrane</keyword>
<dbReference type="RefSeq" id="WP_040116152.1">
    <property type="nucleotide sequence ID" value="NZ_CP006880.1"/>
</dbReference>
<accession>A0A0B4XDM5</accession>
<evidence type="ECO:0000313" key="7">
    <source>
        <dbReference type="EMBL" id="AJD46084.1"/>
    </source>
</evidence>
<geneLocation type="plasmid" evidence="7 8">
    <name>pRgalR602c</name>
</geneLocation>
<evidence type="ECO:0000256" key="4">
    <source>
        <dbReference type="ARBA" id="ARBA00022989"/>
    </source>
</evidence>
<evidence type="ECO:0000256" key="6">
    <source>
        <dbReference type="SAM" id="Phobius"/>
    </source>
</evidence>
<proteinExistence type="predicted"/>
<evidence type="ECO:0000313" key="8">
    <source>
        <dbReference type="Proteomes" id="UP000031368"/>
    </source>
</evidence>
<dbReference type="PANTHER" id="PTHR30086">
    <property type="entry name" value="ARGININE EXPORTER PROTEIN ARGO"/>
    <property type="match status" value="1"/>
</dbReference>
<dbReference type="HOGENOM" id="CLU_079569_2_3_5"/>
<dbReference type="EMBL" id="CP006880">
    <property type="protein sequence ID" value="AJD46084.1"/>
    <property type="molecule type" value="Genomic_DNA"/>
</dbReference>
<protein>
    <submittedName>
        <fullName evidence="7">LysE family amino acid efflux protein</fullName>
    </submittedName>
</protein>
<dbReference type="PANTHER" id="PTHR30086:SF20">
    <property type="entry name" value="ARGININE EXPORTER PROTEIN ARGO-RELATED"/>
    <property type="match status" value="1"/>
</dbReference>
<evidence type="ECO:0000256" key="1">
    <source>
        <dbReference type="ARBA" id="ARBA00004651"/>
    </source>
</evidence>
<organism evidence="7 8">
    <name type="scientific">Rhizobium gallicum bv. gallicum R602sp</name>
    <dbReference type="NCBI Taxonomy" id="1041138"/>
    <lineage>
        <taxon>Bacteria</taxon>
        <taxon>Pseudomonadati</taxon>
        <taxon>Pseudomonadota</taxon>
        <taxon>Alphaproteobacteria</taxon>
        <taxon>Hyphomicrobiales</taxon>
        <taxon>Rhizobiaceae</taxon>
        <taxon>Rhizobium/Agrobacterium group</taxon>
        <taxon>Rhizobium</taxon>
    </lineage>
</organism>
<feature type="transmembrane region" description="Helical" evidence="6">
    <location>
        <begin position="40"/>
        <end position="64"/>
    </location>
</feature>
<dbReference type="GO" id="GO:0015171">
    <property type="term" value="F:amino acid transmembrane transporter activity"/>
    <property type="evidence" value="ECO:0007669"/>
    <property type="project" value="TreeGrafter"/>
</dbReference>
<feature type="transmembrane region" description="Helical" evidence="6">
    <location>
        <begin position="70"/>
        <end position="91"/>
    </location>
</feature>
<keyword evidence="4 6" id="KW-1133">Transmembrane helix</keyword>
<dbReference type="GO" id="GO:0005886">
    <property type="term" value="C:plasma membrane"/>
    <property type="evidence" value="ECO:0007669"/>
    <property type="project" value="UniProtKB-SubCell"/>
</dbReference>
<dbReference type="KEGG" id="rga:RGR602_PC02061"/>
<dbReference type="InterPro" id="IPR001123">
    <property type="entry name" value="LeuE-type"/>
</dbReference>
<sequence length="204" mass="20829">MSVTALIAYCLALLLAVATPGPAMFAVITTGVSRGTFSALTVGLGIALSDVVLVNIALAGLVAIAQSFSWLFTAMKYAGAGYLIFLGYRMWRAASGFEAPEGVQPASATRQLGLGAAIALGNPKAILFHASLMPLILNVGSLSAFDVAIIMMVVFGVNTLTMGTYAVLAGASSRWFRSAGAIRALNRTAGGAMIGTGVLIAARP</sequence>
<keyword evidence="7" id="KW-0614">Plasmid</keyword>
<dbReference type="AlphaFoldDB" id="A0A0B4XDM5"/>
<comment type="subcellular location">
    <subcellularLocation>
        <location evidence="1">Cell membrane</location>
        <topology evidence="1">Multi-pass membrane protein</topology>
    </subcellularLocation>
</comment>
<name>A0A0B4XDM5_9HYPH</name>
<keyword evidence="2" id="KW-1003">Cell membrane</keyword>
<evidence type="ECO:0000256" key="3">
    <source>
        <dbReference type="ARBA" id="ARBA00022692"/>
    </source>
</evidence>
<keyword evidence="8" id="KW-1185">Reference proteome</keyword>